<dbReference type="Gene3D" id="2.30.30.40">
    <property type="entry name" value="SH3 Domains"/>
    <property type="match status" value="1"/>
</dbReference>
<proteinExistence type="predicted"/>
<reference evidence="2 3" key="1">
    <citation type="submission" date="2019-06" db="EMBL/GenBank/DDBJ databases">
        <title>The draft genome of Rhizobium smilacinae PTYR-5.</title>
        <authorList>
            <person name="Liu L."/>
            <person name="Li L."/>
            <person name="Zhang X."/>
        </authorList>
    </citation>
    <scope>NUCLEOTIDE SEQUENCE [LARGE SCALE GENOMIC DNA]</scope>
    <source>
        <strain evidence="2 3">PTYR-5</strain>
    </source>
</reference>
<feature type="chain" id="PRO_5023052929" description="Aspartyl-trna synthetase" evidence="1">
    <location>
        <begin position="25"/>
        <end position="192"/>
    </location>
</feature>
<evidence type="ECO:0000256" key="1">
    <source>
        <dbReference type="SAM" id="SignalP"/>
    </source>
</evidence>
<protein>
    <recommendedName>
        <fullName evidence="4">Aspartyl-trna synthetase</fullName>
    </recommendedName>
</protein>
<dbReference type="Pfam" id="PF06347">
    <property type="entry name" value="SH3_4"/>
    <property type="match status" value="2"/>
</dbReference>
<accession>A0A5C4XIW7</accession>
<keyword evidence="1" id="KW-0732">Signal</keyword>
<dbReference type="RefSeq" id="WP_139677374.1">
    <property type="nucleotide sequence ID" value="NZ_VDMN01000003.1"/>
</dbReference>
<evidence type="ECO:0000313" key="2">
    <source>
        <dbReference type="EMBL" id="TNM62881.1"/>
    </source>
</evidence>
<keyword evidence="3" id="KW-1185">Reference proteome</keyword>
<comment type="caution">
    <text evidence="2">The sequence shown here is derived from an EMBL/GenBank/DDBJ whole genome shotgun (WGS) entry which is preliminary data.</text>
</comment>
<dbReference type="InterPro" id="IPR010466">
    <property type="entry name" value="DUF1058"/>
</dbReference>
<gene>
    <name evidence="2" type="ORF">FHP24_16830</name>
</gene>
<dbReference type="AlphaFoldDB" id="A0A5C4XIW7"/>
<name>A0A5C4XIW7_9HYPH</name>
<dbReference type="Proteomes" id="UP000311605">
    <property type="component" value="Unassembled WGS sequence"/>
</dbReference>
<dbReference type="OrthoDB" id="9810773at2"/>
<organism evidence="2 3">
    <name type="scientific">Aliirhizobium smilacinae</name>
    <dbReference type="NCBI Taxonomy" id="1395944"/>
    <lineage>
        <taxon>Bacteria</taxon>
        <taxon>Pseudomonadati</taxon>
        <taxon>Pseudomonadota</taxon>
        <taxon>Alphaproteobacteria</taxon>
        <taxon>Hyphomicrobiales</taxon>
        <taxon>Rhizobiaceae</taxon>
        <taxon>Aliirhizobium</taxon>
    </lineage>
</organism>
<evidence type="ECO:0008006" key="4">
    <source>
        <dbReference type="Google" id="ProtNLM"/>
    </source>
</evidence>
<dbReference type="EMBL" id="VDMN01000003">
    <property type="protein sequence ID" value="TNM62881.1"/>
    <property type="molecule type" value="Genomic_DNA"/>
</dbReference>
<evidence type="ECO:0000313" key="3">
    <source>
        <dbReference type="Proteomes" id="UP000311605"/>
    </source>
</evidence>
<sequence>MIRTRTRRGLVAVTLAIALGLPFAARLEASDVQSASAAGNLAAGFRTGRATGYPVPRFASIKSANAHMRVGPSTDYATNWVYSARGLPLEIIEEYGNWRQVRDPDGTSGWMFAPLLSGRRTAVVGPWMAKSVALRNAPRASASVIAELAPSVRLDLRNCDGSWCDVSLQNRRLSGYVAQADLWGVYPHEQLK</sequence>
<feature type="signal peptide" evidence="1">
    <location>
        <begin position="1"/>
        <end position="24"/>
    </location>
</feature>